<protein>
    <submittedName>
        <fullName evidence="1">Uncharacterized protein</fullName>
    </submittedName>
</protein>
<evidence type="ECO:0000313" key="1">
    <source>
        <dbReference type="EMBL" id="CAN78465.1"/>
    </source>
</evidence>
<sequence length="86" mass="9057">MTTGVLACERALGGGMALPANFIPLGQGEPFSGIWPHELGPEGGTGDDQIEQYFYVGNMKIYGGERSPVIYMNAASGMTRVFGSLA</sequence>
<accession>A5AYT4</accession>
<name>A5AYT4_VITVI</name>
<proteinExistence type="predicted"/>
<gene>
    <name evidence="1" type="ORF">VITISV_025102</name>
</gene>
<reference evidence="1" key="1">
    <citation type="journal article" date="2007" name="PLoS ONE">
        <title>The first genome sequence of an elite grapevine cultivar (Pinot noir Vitis vinifera L.): coping with a highly heterozygous genome.</title>
        <authorList>
            <person name="Velasco R."/>
            <person name="Zharkikh A."/>
            <person name="Troggio M."/>
            <person name="Cartwright D.A."/>
            <person name="Cestaro A."/>
            <person name="Pruss D."/>
            <person name="Pindo M."/>
            <person name="FitzGerald L.M."/>
            <person name="Vezzulli S."/>
            <person name="Reid J."/>
            <person name="Malacarne G."/>
            <person name="Iliev D."/>
            <person name="Coppola G."/>
            <person name="Wardell B."/>
            <person name="Micheletti D."/>
            <person name="Macalma T."/>
            <person name="Facci M."/>
            <person name="Mitchell J.T."/>
            <person name="Perazzolli M."/>
            <person name="Eldredge G."/>
            <person name="Gatto P."/>
            <person name="Oyzerski R."/>
            <person name="Moretto M."/>
            <person name="Gutin N."/>
            <person name="Stefanini M."/>
            <person name="Chen Y."/>
            <person name="Segala C."/>
            <person name="Davenport C."/>
            <person name="Dematte L."/>
            <person name="Mraz A."/>
            <person name="Battilana J."/>
            <person name="Stormo K."/>
            <person name="Costa F."/>
            <person name="Tao Q."/>
            <person name="Si-Ammour A."/>
            <person name="Harkins T."/>
            <person name="Lackey A."/>
            <person name="Perbost C."/>
            <person name="Taillon B."/>
            <person name="Stella A."/>
            <person name="Solovyev V."/>
            <person name="Fawcett J.A."/>
            <person name="Sterck L."/>
            <person name="Vandepoele K."/>
            <person name="Grando S.M."/>
            <person name="Toppo S."/>
            <person name="Moser C."/>
            <person name="Lanchbury J."/>
            <person name="Bogden R."/>
            <person name="Skolnick M."/>
            <person name="Sgaramella V."/>
            <person name="Bhatnagar S.K."/>
            <person name="Fontana P."/>
            <person name="Gutin A."/>
            <person name="Van de Peer Y."/>
            <person name="Salamini F."/>
            <person name="Viola R."/>
        </authorList>
    </citation>
    <scope>NUCLEOTIDE SEQUENCE</scope>
</reference>
<dbReference type="AlphaFoldDB" id="A5AYT4"/>
<dbReference type="EMBL" id="AM440591">
    <property type="protein sequence ID" value="CAN78465.1"/>
    <property type="molecule type" value="Genomic_DNA"/>
</dbReference>
<organism evidence="1">
    <name type="scientific">Vitis vinifera</name>
    <name type="common">Grape</name>
    <dbReference type="NCBI Taxonomy" id="29760"/>
    <lineage>
        <taxon>Eukaryota</taxon>
        <taxon>Viridiplantae</taxon>
        <taxon>Streptophyta</taxon>
        <taxon>Embryophyta</taxon>
        <taxon>Tracheophyta</taxon>
        <taxon>Spermatophyta</taxon>
        <taxon>Magnoliopsida</taxon>
        <taxon>eudicotyledons</taxon>
        <taxon>Gunneridae</taxon>
        <taxon>Pentapetalae</taxon>
        <taxon>rosids</taxon>
        <taxon>Vitales</taxon>
        <taxon>Vitaceae</taxon>
        <taxon>Viteae</taxon>
        <taxon>Vitis</taxon>
    </lineage>
</organism>